<gene>
    <name evidence="1" type="ORF">L195_g025958</name>
</gene>
<sequence>MHLCCQCQISLNPFIIECGASGRIVGSVLSQGRHPTAHFSKILSKRGMENLGIQAVSKPLWLDFVEISQYYGDYEGSDTRFER</sequence>
<organism evidence="1 2">
    <name type="scientific">Trifolium pratense</name>
    <name type="common">Red clover</name>
    <dbReference type="NCBI Taxonomy" id="57577"/>
    <lineage>
        <taxon>Eukaryota</taxon>
        <taxon>Viridiplantae</taxon>
        <taxon>Streptophyta</taxon>
        <taxon>Embryophyta</taxon>
        <taxon>Tracheophyta</taxon>
        <taxon>Spermatophyta</taxon>
        <taxon>Magnoliopsida</taxon>
        <taxon>eudicotyledons</taxon>
        <taxon>Gunneridae</taxon>
        <taxon>Pentapetalae</taxon>
        <taxon>rosids</taxon>
        <taxon>fabids</taxon>
        <taxon>Fabales</taxon>
        <taxon>Fabaceae</taxon>
        <taxon>Papilionoideae</taxon>
        <taxon>50 kb inversion clade</taxon>
        <taxon>NPAAA clade</taxon>
        <taxon>Hologalegina</taxon>
        <taxon>IRL clade</taxon>
        <taxon>Trifolieae</taxon>
        <taxon>Trifolium</taxon>
    </lineage>
</organism>
<name>A0A2K3NHY7_TRIPR</name>
<dbReference type="Proteomes" id="UP000236291">
    <property type="component" value="Unassembled WGS sequence"/>
</dbReference>
<comment type="caution">
    <text evidence="1">The sequence shown here is derived from an EMBL/GenBank/DDBJ whole genome shotgun (WGS) entry which is preliminary data.</text>
</comment>
<dbReference type="EMBL" id="ASHM01021618">
    <property type="protein sequence ID" value="PNY02641.1"/>
    <property type="molecule type" value="Genomic_DNA"/>
</dbReference>
<reference evidence="1 2" key="1">
    <citation type="journal article" date="2014" name="Am. J. Bot.">
        <title>Genome assembly and annotation for red clover (Trifolium pratense; Fabaceae).</title>
        <authorList>
            <person name="Istvanek J."/>
            <person name="Jaros M."/>
            <person name="Krenek A."/>
            <person name="Repkova J."/>
        </authorList>
    </citation>
    <scope>NUCLEOTIDE SEQUENCE [LARGE SCALE GENOMIC DNA]</scope>
    <source>
        <strain evidence="2">cv. Tatra</strain>
        <tissue evidence="1">Young leaves</tissue>
    </source>
</reference>
<proteinExistence type="predicted"/>
<dbReference type="AlphaFoldDB" id="A0A2K3NHY7"/>
<reference evidence="1 2" key="2">
    <citation type="journal article" date="2017" name="Front. Plant Sci.">
        <title>Gene Classification and Mining of Molecular Markers Useful in Red Clover (Trifolium pratense) Breeding.</title>
        <authorList>
            <person name="Istvanek J."/>
            <person name="Dluhosova J."/>
            <person name="Dluhos P."/>
            <person name="Patkova L."/>
            <person name="Nedelnik J."/>
            <person name="Repkova J."/>
        </authorList>
    </citation>
    <scope>NUCLEOTIDE SEQUENCE [LARGE SCALE GENOMIC DNA]</scope>
    <source>
        <strain evidence="2">cv. Tatra</strain>
        <tissue evidence="1">Young leaves</tissue>
    </source>
</reference>
<evidence type="ECO:0000313" key="1">
    <source>
        <dbReference type="EMBL" id="PNY02641.1"/>
    </source>
</evidence>
<accession>A0A2K3NHY7</accession>
<protein>
    <submittedName>
        <fullName evidence="1">Uncharacterized protein</fullName>
    </submittedName>
</protein>
<evidence type="ECO:0000313" key="2">
    <source>
        <dbReference type="Proteomes" id="UP000236291"/>
    </source>
</evidence>